<dbReference type="PANTHER" id="PTHR19241">
    <property type="entry name" value="ATP-BINDING CASSETTE TRANSPORTER"/>
    <property type="match status" value="1"/>
</dbReference>
<evidence type="ECO:0000313" key="8">
    <source>
        <dbReference type="EMBL" id="KAK3005006.1"/>
    </source>
</evidence>
<accession>A0AA88VAD0</accession>
<gene>
    <name evidence="8" type="ORF">RJ639_016123</name>
</gene>
<keyword evidence="5 6" id="KW-0472">Membrane</keyword>
<feature type="transmembrane region" description="Helical" evidence="6">
    <location>
        <begin position="102"/>
        <end position="123"/>
    </location>
</feature>
<evidence type="ECO:0000256" key="2">
    <source>
        <dbReference type="ARBA" id="ARBA00022448"/>
    </source>
</evidence>
<dbReference type="Proteomes" id="UP001188597">
    <property type="component" value="Unassembled WGS sequence"/>
</dbReference>
<comment type="subcellular location">
    <subcellularLocation>
        <location evidence="1">Membrane</location>
        <topology evidence="1">Multi-pass membrane protein</topology>
    </subcellularLocation>
</comment>
<reference evidence="8" key="1">
    <citation type="submission" date="2022-12" db="EMBL/GenBank/DDBJ databases">
        <title>Draft genome assemblies for two species of Escallonia (Escalloniales).</title>
        <authorList>
            <person name="Chanderbali A."/>
            <person name="Dervinis C."/>
            <person name="Anghel I."/>
            <person name="Soltis D."/>
            <person name="Soltis P."/>
            <person name="Zapata F."/>
        </authorList>
    </citation>
    <scope>NUCLEOTIDE SEQUENCE</scope>
    <source>
        <strain evidence="8">UCBG64.0493</strain>
        <tissue evidence="8">Leaf</tissue>
    </source>
</reference>
<evidence type="ECO:0000256" key="5">
    <source>
        <dbReference type="ARBA" id="ARBA00023136"/>
    </source>
</evidence>
<keyword evidence="9" id="KW-1185">Reference proteome</keyword>
<protein>
    <recommendedName>
        <fullName evidence="7">ABC-2 type transporter transmembrane domain-containing protein</fullName>
    </recommendedName>
</protein>
<evidence type="ECO:0000256" key="4">
    <source>
        <dbReference type="ARBA" id="ARBA00022989"/>
    </source>
</evidence>
<comment type="caution">
    <text evidence="8">The sequence shown here is derived from an EMBL/GenBank/DDBJ whole genome shotgun (WGS) entry which is preliminary data.</text>
</comment>
<keyword evidence="2" id="KW-0813">Transport</keyword>
<sequence length="130" mass="15167">MYTSWAYALAQVIIEVPYLFVRAITFVVTTYPMIGYQWSASKQIPKWLLWLYYLTPTSWTLNGMLTLQYGDVDSEILVFGEKKTVASFIRDYFGFHHDQLPVVALVLVLYPLLFAFLFAYGIAKLNFTRR</sequence>
<dbReference type="Pfam" id="PF01061">
    <property type="entry name" value="ABC2_membrane"/>
    <property type="match status" value="1"/>
</dbReference>
<keyword evidence="4 6" id="KW-1133">Transmembrane helix</keyword>
<feature type="transmembrane region" description="Helical" evidence="6">
    <location>
        <begin position="49"/>
        <end position="69"/>
    </location>
</feature>
<dbReference type="EMBL" id="JAVXUP010002180">
    <property type="protein sequence ID" value="KAK3005006.1"/>
    <property type="molecule type" value="Genomic_DNA"/>
</dbReference>
<proteinExistence type="predicted"/>
<name>A0AA88VAD0_9ASTE</name>
<dbReference type="GO" id="GO:0005886">
    <property type="term" value="C:plasma membrane"/>
    <property type="evidence" value="ECO:0007669"/>
    <property type="project" value="UniProtKB-ARBA"/>
</dbReference>
<organism evidence="8 9">
    <name type="scientific">Escallonia herrerae</name>
    <dbReference type="NCBI Taxonomy" id="1293975"/>
    <lineage>
        <taxon>Eukaryota</taxon>
        <taxon>Viridiplantae</taxon>
        <taxon>Streptophyta</taxon>
        <taxon>Embryophyta</taxon>
        <taxon>Tracheophyta</taxon>
        <taxon>Spermatophyta</taxon>
        <taxon>Magnoliopsida</taxon>
        <taxon>eudicotyledons</taxon>
        <taxon>Gunneridae</taxon>
        <taxon>Pentapetalae</taxon>
        <taxon>asterids</taxon>
        <taxon>campanulids</taxon>
        <taxon>Escalloniales</taxon>
        <taxon>Escalloniaceae</taxon>
        <taxon>Escallonia</taxon>
    </lineage>
</organism>
<evidence type="ECO:0000313" key="9">
    <source>
        <dbReference type="Proteomes" id="UP001188597"/>
    </source>
</evidence>
<evidence type="ECO:0000256" key="6">
    <source>
        <dbReference type="SAM" id="Phobius"/>
    </source>
</evidence>
<evidence type="ECO:0000256" key="1">
    <source>
        <dbReference type="ARBA" id="ARBA00004141"/>
    </source>
</evidence>
<keyword evidence="3 6" id="KW-0812">Transmembrane</keyword>
<feature type="transmembrane region" description="Helical" evidence="6">
    <location>
        <begin position="6"/>
        <end position="28"/>
    </location>
</feature>
<evidence type="ECO:0000256" key="3">
    <source>
        <dbReference type="ARBA" id="ARBA00022692"/>
    </source>
</evidence>
<feature type="domain" description="ABC-2 type transporter transmembrane" evidence="7">
    <location>
        <begin position="1"/>
        <end position="42"/>
    </location>
</feature>
<dbReference type="AlphaFoldDB" id="A0AA88VAD0"/>
<dbReference type="GO" id="GO:0140359">
    <property type="term" value="F:ABC-type transporter activity"/>
    <property type="evidence" value="ECO:0007669"/>
    <property type="project" value="InterPro"/>
</dbReference>
<evidence type="ECO:0000259" key="7">
    <source>
        <dbReference type="Pfam" id="PF01061"/>
    </source>
</evidence>
<dbReference type="InterPro" id="IPR013525">
    <property type="entry name" value="ABC2_TM"/>
</dbReference>